<evidence type="ECO:0000256" key="2">
    <source>
        <dbReference type="ARBA" id="ARBA00022737"/>
    </source>
</evidence>
<dbReference type="PRINTS" id="PR00320">
    <property type="entry name" value="GPROTEINBRPT"/>
</dbReference>
<dbReference type="InterPro" id="IPR036322">
    <property type="entry name" value="WD40_repeat_dom_sf"/>
</dbReference>
<dbReference type="InterPro" id="IPR020472">
    <property type="entry name" value="WD40_PAC1"/>
</dbReference>
<evidence type="ECO:0000256" key="1">
    <source>
        <dbReference type="ARBA" id="ARBA00022574"/>
    </source>
</evidence>
<dbReference type="OrthoDB" id="1897642at2759"/>
<evidence type="ECO:0000256" key="3">
    <source>
        <dbReference type="PROSITE-ProRule" id="PRU00221"/>
    </source>
</evidence>
<name>A0A8E2DIT1_9APHY</name>
<feature type="repeat" description="WD" evidence="3">
    <location>
        <begin position="53"/>
        <end position="75"/>
    </location>
</feature>
<evidence type="ECO:0000313" key="5">
    <source>
        <dbReference type="Proteomes" id="UP000250043"/>
    </source>
</evidence>
<proteinExistence type="predicted"/>
<dbReference type="Gene3D" id="2.130.10.10">
    <property type="entry name" value="YVTN repeat-like/Quinoprotein amine dehydrogenase"/>
    <property type="match status" value="1"/>
</dbReference>
<dbReference type="Proteomes" id="UP000250043">
    <property type="component" value="Unassembled WGS sequence"/>
</dbReference>
<protein>
    <submittedName>
        <fullName evidence="4">Uncharacterized protein</fullName>
    </submittedName>
</protein>
<reference evidence="4 5" key="1">
    <citation type="submission" date="2016-07" db="EMBL/GenBank/DDBJ databases">
        <title>Draft genome of the white-rot fungus Obba rivulosa 3A-2.</title>
        <authorList>
            <consortium name="DOE Joint Genome Institute"/>
            <person name="Miettinen O."/>
            <person name="Riley R."/>
            <person name="Acob R."/>
            <person name="Barry K."/>
            <person name="Cullen D."/>
            <person name="De Vries R."/>
            <person name="Hainaut M."/>
            <person name="Hatakka A."/>
            <person name="Henrissat B."/>
            <person name="Hilden K."/>
            <person name="Kuo R."/>
            <person name="Labutti K."/>
            <person name="Lipzen A."/>
            <person name="Makela M.R."/>
            <person name="Sandor L."/>
            <person name="Spatafora J.W."/>
            <person name="Grigoriev I.V."/>
            <person name="Hibbett D.S."/>
        </authorList>
    </citation>
    <scope>NUCLEOTIDE SEQUENCE [LARGE SCALE GENOMIC DNA]</scope>
    <source>
        <strain evidence="4 5">3A-2</strain>
    </source>
</reference>
<dbReference type="Pfam" id="PF00400">
    <property type="entry name" value="WD40"/>
    <property type="match status" value="1"/>
</dbReference>
<dbReference type="PROSITE" id="PS50082">
    <property type="entry name" value="WD_REPEATS_2"/>
    <property type="match status" value="1"/>
</dbReference>
<dbReference type="InterPro" id="IPR015943">
    <property type="entry name" value="WD40/YVTN_repeat-like_dom_sf"/>
</dbReference>
<sequence>MNPRTFATGGYDHVVHLWKLTEDSQGAIASPLAIRHASLVQSLLPICDTSCKLVSAGADCSVHLWDLSSERVVNTMKTSNSVYHVHKTLTSFSTLLEVAHRELQFEVRDHRLVPERPVQRFGYEASKPHGRDGIFACGDREGNVRLWDLRNTAHALQVLPAVSGRKLAQVIFSDNYLVASSEDQRLAFMPCFGQP</sequence>
<keyword evidence="2" id="KW-0677">Repeat</keyword>
<keyword evidence="5" id="KW-1185">Reference proteome</keyword>
<dbReference type="InterPro" id="IPR001680">
    <property type="entry name" value="WD40_rpt"/>
</dbReference>
<dbReference type="AlphaFoldDB" id="A0A8E2DIT1"/>
<keyword evidence="1 3" id="KW-0853">WD repeat</keyword>
<dbReference type="PANTHER" id="PTHR47232">
    <property type="entry name" value="TRANSDUCIN FAMILY PROTEIN / WD-40 REPEAT FAMILY PROTEIN"/>
    <property type="match status" value="1"/>
</dbReference>
<evidence type="ECO:0000313" key="4">
    <source>
        <dbReference type="EMBL" id="OCH88316.1"/>
    </source>
</evidence>
<dbReference type="EMBL" id="KV722456">
    <property type="protein sequence ID" value="OCH88316.1"/>
    <property type="molecule type" value="Genomic_DNA"/>
</dbReference>
<dbReference type="PANTHER" id="PTHR47232:SF1">
    <property type="entry name" value="TRANSDUCIN FAMILY PROTEIN _ WD-40 REPEAT FAMILY PROTEIN"/>
    <property type="match status" value="1"/>
</dbReference>
<organism evidence="4 5">
    <name type="scientific">Obba rivulosa</name>
    <dbReference type="NCBI Taxonomy" id="1052685"/>
    <lineage>
        <taxon>Eukaryota</taxon>
        <taxon>Fungi</taxon>
        <taxon>Dikarya</taxon>
        <taxon>Basidiomycota</taxon>
        <taxon>Agaricomycotina</taxon>
        <taxon>Agaricomycetes</taxon>
        <taxon>Polyporales</taxon>
        <taxon>Gelatoporiaceae</taxon>
        <taxon>Obba</taxon>
    </lineage>
</organism>
<gene>
    <name evidence="4" type="ORF">OBBRIDRAFT_813720</name>
</gene>
<accession>A0A8E2DIT1</accession>
<dbReference type="SUPFAM" id="SSF50978">
    <property type="entry name" value="WD40 repeat-like"/>
    <property type="match status" value="1"/>
</dbReference>